<dbReference type="EMBL" id="JAFMYU010000012">
    <property type="protein sequence ID" value="MBO0932399.1"/>
    <property type="molecule type" value="Genomic_DNA"/>
</dbReference>
<evidence type="ECO:0000313" key="1">
    <source>
        <dbReference type="EMBL" id="MBO0932399.1"/>
    </source>
</evidence>
<dbReference type="RefSeq" id="WP_207336362.1">
    <property type="nucleotide sequence ID" value="NZ_JAFMYU010000012.1"/>
</dbReference>
<protein>
    <submittedName>
        <fullName evidence="1">Uncharacterized protein</fullName>
    </submittedName>
</protein>
<evidence type="ECO:0000313" key="2">
    <source>
        <dbReference type="Proteomes" id="UP000664795"/>
    </source>
</evidence>
<accession>A0A939G858</accession>
<sequence>MKTSYSLVKQRFWRSTFAWVFLAICTMRAGCGPRDCGTIETDIRRLIVTLLTNGGGTPQSLPPGATVLANAFAIEISVRDSVVRTIGGSGACDNIQPRRTVTALAVSSLPGTSATKVPVGGQLYVKQGQKLPVLLSDFLKANQPLFPQTLLLLSYGELPVYGRQRWLVEATLSDNTLLQVTTPDIILVR</sequence>
<keyword evidence="2" id="KW-1185">Reference proteome</keyword>
<dbReference type="AlphaFoldDB" id="A0A939G858"/>
<gene>
    <name evidence="1" type="ORF">J2I48_15415</name>
</gene>
<comment type="caution">
    <text evidence="1">The sequence shown here is derived from an EMBL/GenBank/DDBJ whole genome shotgun (WGS) entry which is preliminary data.</text>
</comment>
<dbReference type="Proteomes" id="UP000664795">
    <property type="component" value="Unassembled WGS sequence"/>
</dbReference>
<organism evidence="1 2">
    <name type="scientific">Fibrella aquatilis</name>
    <dbReference type="NCBI Taxonomy" id="2817059"/>
    <lineage>
        <taxon>Bacteria</taxon>
        <taxon>Pseudomonadati</taxon>
        <taxon>Bacteroidota</taxon>
        <taxon>Cytophagia</taxon>
        <taxon>Cytophagales</taxon>
        <taxon>Spirosomataceae</taxon>
        <taxon>Fibrella</taxon>
    </lineage>
</organism>
<proteinExistence type="predicted"/>
<name>A0A939G858_9BACT</name>
<reference evidence="1 2" key="1">
    <citation type="submission" date="2021-03" db="EMBL/GenBank/DDBJ databases">
        <title>Fibrella sp. HMF5036 genome sequencing and assembly.</title>
        <authorList>
            <person name="Kang H."/>
            <person name="Kim H."/>
            <person name="Bae S."/>
            <person name="Joh K."/>
        </authorList>
    </citation>
    <scope>NUCLEOTIDE SEQUENCE [LARGE SCALE GENOMIC DNA]</scope>
    <source>
        <strain evidence="1 2">HMF5036</strain>
    </source>
</reference>